<evidence type="ECO:0000313" key="15">
    <source>
        <dbReference type="Proteomes" id="UP000480185"/>
    </source>
</evidence>
<evidence type="ECO:0000256" key="9">
    <source>
        <dbReference type="ARBA" id="ARBA00022842"/>
    </source>
</evidence>
<dbReference type="FunFam" id="3.40.1360.10:FF:000006">
    <property type="entry name" value="Ribonuclease M5"/>
    <property type="match status" value="1"/>
</dbReference>
<keyword evidence="2 11" id="KW-0690">Ribosome biogenesis</keyword>
<dbReference type="GO" id="GO:0046872">
    <property type="term" value="F:metal ion binding"/>
    <property type="evidence" value="ECO:0007669"/>
    <property type="project" value="UniProtKB-KW"/>
</dbReference>
<evidence type="ECO:0000256" key="6">
    <source>
        <dbReference type="ARBA" id="ARBA00022730"/>
    </source>
</evidence>
<dbReference type="Gene3D" id="3.40.1360.10">
    <property type="match status" value="1"/>
</dbReference>
<dbReference type="GO" id="GO:0005737">
    <property type="term" value="C:cytoplasm"/>
    <property type="evidence" value="ECO:0007669"/>
    <property type="project" value="UniProtKB-SubCell"/>
</dbReference>
<evidence type="ECO:0000256" key="11">
    <source>
        <dbReference type="HAMAP-Rule" id="MF_01469"/>
    </source>
</evidence>
<accession>A0A6G1XB78</accession>
<comment type="similarity">
    <text evidence="11">Belongs to the ribonuclease M5 family.</text>
</comment>
<evidence type="ECO:0000256" key="8">
    <source>
        <dbReference type="ARBA" id="ARBA00022801"/>
    </source>
</evidence>
<comment type="catalytic activity">
    <reaction evidence="11">
        <text>Endonucleolytic cleavage of RNA, removing 21 and 42 nucleotides, respectively, from the 5'- and 3'-termini of a 5S-rRNA precursor.</text>
        <dbReference type="EC" id="3.1.26.8"/>
    </reaction>
</comment>
<dbReference type="HAMAP" id="MF_01469">
    <property type="entry name" value="RNase_M5"/>
    <property type="match status" value="1"/>
</dbReference>
<dbReference type="InterPro" id="IPR025156">
    <property type="entry name" value="RNase_M5_C"/>
</dbReference>
<dbReference type="GO" id="GO:0043822">
    <property type="term" value="F:ribonuclease M5 activity"/>
    <property type="evidence" value="ECO:0007669"/>
    <property type="project" value="UniProtKB-UniRule"/>
</dbReference>
<evidence type="ECO:0000256" key="10">
    <source>
        <dbReference type="ARBA" id="ARBA00022884"/>
    </source>
</evidence>
<evidence type="ECO:0000256" key="5">
    <source>
        <dbReference type="ARBA" id="ARBA00022723"/>
    </source>
</evidence>
<dbReference type="PANTHER" id="PTHR39156">
    <property type="entry name" value="RIBONUCLEASE M5"/>
    <property type="match status" value="1"/>
</dbReference>
<evidence type="ECO:0000256" key="12">
    <source>
        <dbReference type="NCBIfam" id="TIGR00334"/>
    </source>
</evidence>
<dbReference type="InterPro" id="IPR034141">
    <property type="entry name" value="TOPRIM_RNase_M5-like"/>
</dbReference>
<dbReference type="Proteomes" id="UP000480185">
    <property type="component" value="Unassembled WGS sequence"/>
</dbReference>
<evidence type="ECO:0000313" key="14">
    <source>
        <dbReference type="EMBL" id="MRG88165.1"/>
    </source>
</evidence>
<dbReference type="InterPro" id="IPR004466">
    <property type="entry name" value="RNase_M5"/>
</dbReference>
<dbReference type="NCBIfam" id="TIGR00334">
    <property type="entry name" value="5S_RNA_mat_M5"/>
    <property type="match status" value="1"/>
</dbReference>
<dbReference type="PANTHER" id="PTHR39156:SF1">
    <property type="entry name" value="RIBONUCLEASE M5"/>
    <property type="match status" value="1"/>
</dbReference>
<feature type="domain" description="Toprim" evidence="13">
    <location>
        <begin position="4"/>
        <end position="87"/>
    </location>
</feature>
<evidence type="ECO:0000256" key="7">
    <source>
        <dbReference type="ARBA" id="ARBA00022759"/>
    </source>
</evidence>
<dbReference type="CDD" id="cd01027">
    <property type="entry name" value="TOPRIM_RNase_M5_like"/>
    <property type="match status" value="1"/>
</dbReference>
<keyword evidence="9" id="KW-0460">Magnesium</keyword>
<gene>
    <name evidence="11 14" type="primary">rnmV</name>
    <name evidence="14" type="ORF">GH754_18065</name>
</gene>
<organism evidence="14 15">
    <name type="scientific">Salinibacillus xinjiangensis</name>
    <dbReference type="NCBI Taxonomy" id="1229268"/>
    <lineage>
        <taxon>Bacteria</taxon>
        <taxon>Bacillati</taxon>
        <taxon>Bacillota</taxon>
        <taxon>Bacilli</taxon>
        <taxon>Bacillales</taxon>
        <taxon>Bacillaceae</taxon>
        <taxon>Salinibacillus</taxon>
    </lineage>
</organism>
<keyword evidence="4 11" id="KW-0540">Nuclease</keyword>
<dbReference type="EC" id="3.1.26.8" evidence="11 12"/>
<comment type="function">
    <text evidence="11">Required for correct processing of both the 5' and 3' ends of 5S rRNA precursor. Cleaves both sides of a double-stranded region yielding mature 5S rRNA in one step.</text>
</comment>
<keyword evidence="6 11" id="KW-0699">rRNA-binding</keyword>
<keyword evidence="3 11" id="KW-0698">rRNA processing</keyword>
<dbReference type="EMBL" id="WJNH01000017">
    <property type="protein sequence ID" value="MRG88165.1"/>
    <property type="molecule type" value="Genomic_DNA"/>
</dbReference>
<keyword evidence="15" id="KW-1185">Reference proteome</keyword>
<keyword evidence="1 11" id="KW-0963">Cytoplasm</keyword>
<dbReference type="RefSeq" id="WP_153730040.1">
    <property type="nucleotide sequence ID" value="NZ_WJNH01000017.1"/>
</dbReference>
<evidence type="ECO:0000256" key="1">
    <source>
        <dbReference type="ARBA" id="ARBA00022490"/>
    </source>
</evidence>
<evidence type="ECO:0000259" key="13">
    <source>
        <dbReference type="PROSITE" id="PS50880"/>
    </source>
</evidence>
<dbReference type="Pfam" id="PF01751">
    <property type="entry name" value="Toprim"/>
    <property type="match status" value="1"/>
</dbReference>
<evidence type="ECO:0000256" key="2">
    <source>
        <dbReference type="ARBA" id="ARBA00022517"/>
    </source>
</evidence>
<protein>
    <recommendedName>
        <fullName evidence="11 12">Ribonuclease M5</fullName>
        <ecNumber evidence="11 12">3.1.26.8</ecNumber>
    </recommendedName>
    <alternativeName>
        <fullName evidence="11">RNase M5</fullName>
    </alternativeName>
    <alternativeName>
        <fullName evidence="11">Ribosomal RNA terminal maturase M5</fullName>
    </alternativeName>
</protein>
<dbReference type="PROSITE" id="PS50880">
    <property type="entry name" value="TOPRIM"/>
    <property type="match status" value="1"/>
</dbReference>
<dbReference type="Pfam" id="PF13331">
    <property type="entry name" value="DUF4093"/>
    <property type="match status" value="1"/>
</dbReference>
<dbReference type="SMART" id="SM00493">
    <property type="entry name" value="TOPRIM"/>
    <property type="match status" value="1"/>
</dbReference>
<dbReference type="OrthoDB" id="9791329at2"/>
<sequence>MYIKEIIVVEGKDDTTAVKRAVNADTIETNGSAVNQSTLNQIKHAQEKRGVIIFTDPDYPGQRIRSIIDESVPGCKHAFLPREQAIGTKGLGIEHATSKDIQAALKKVYEVTGEPDVHFTKSDLIDFGLVGSQKASDRRKKLGEKLNIGFTNAKQLEKRLNIFRVSKADFIASMEEILQEEQKDGK</sequence>
<evidence type="ECO:0000256" key="3">
    <source>
        <dbReference type="ARBA" id="ARBA00022552"/>
    </source>
</evidence>
<name>A0A6G1XB78_9BACI</name>
<dbReference type="GO" id="GO:0019843">
    <property type="term" value="F:rRNA binding"/>
    <property type="evidence" value="ECO:0007669"/>
    <property type="project" value="UniProtKB-KW"/>
</dbReference>
<reference evidence="14 15" key="1">
    <citation type="submission" date="2019-11" db="EMBL/GenBank/DDBJ databases">
        <authorList>
            <person name="Li J."/>
        </authorList>
    </citation>
    <scope>NUCLEOTIDE SEQUENCE [LARGE SCALE GENOMIC DNA]</scope>
    <source>
        <strain evidence="14 15">J4</strain>
    </source>
</reference>
<comment type="caution">
    <text evidence="14">The sequence shown here is derived from an EMBL/GenBank/DDBJ whole genome shotgun (WGS) entry which is preliminary data.</text>
</comment>
<comment type="subcellular location">
    <subcellularLocation>
        <location evidence="11">Cytoplasm</location>
    </subcellularLocation>
</comment>
<keyword evidence="10 11" id="KW-0694">RNA-binding</keyword>
<keyword evidence="5" id="KW-0479">Metal-binding</keyword>
<keyword evidence="8 11" id="KW-0378">Hydrolase</keyword>
<dbReference type="SUPFAM" id="SSF110455">
    <property type="entry name" value="Toprim domain"/>
    <property type="match status" value="1"/>
</dbReference>
<evidence type="ECO:0000256" key="4">
    <source>
        <dbReference type="ARBA" id="ARBA00022722"/>
    </source>
</evidence>
<proteinExistence type="inferred from homology"/>
<dbReference type="InterPro" id="IPR006171">
    <property type="entry name" value="TOPRIM_dom"/>
</dbReference>
<dbReference type="AlphaFoldDB" id="A0A6G1XB78"/>
<keyword evidence="7 11" id="KW-0255">Endonuclease</keyword>
<dbReference type="GO" id="GO:0006364">
    <property type="term" value="P:rRNA processing"/>
    <property type="evidence" value="ECO:0007669"/>
    <property type="project" value="UniProtKB-UniRule"/>
</dbReference>